<dbReference type="Gene3D" id="3.90.1150.10">
    <property type="entry name" value="Aspartate Aminotransferase, domain 1"/>
    <property type="match status" value="2"/>
</dbReference>
<feature type="modified residue" description="N6-(pyridoxal phosphate)lysine" evidence="6">
    <location>
        <position position="769"/>
    </location>
</feature>
<evidence type="ECO:0000256" key="2">
    <source>
        <dbReference type="ARBA" id="ARBA00010756"/>
    </source>
</evidence>
<evidence type="ECO:0000313" key="11">
    <source>
        <dbReference type="Proteomes" id="UP000002258"/>
    </source>
</evidence>
<keyword evidence="7" id="KW-0809">Transit peptide</keyword>
<evidence type="ECO:0000259" key="9">
    <source>
        <dbReference type="Pfam" id="PF21478"/>
    </source>
</evidence>
<dbReference type="EC" id="1.4.4.2" evidence="7"/>
<keyword evidence="7" id="KW-0496">Mitochondrion</keyword>
<dbReference type="GO" id="GO:0005960">
    <property type="term" value="C:glycine cleavage complex"/>
    <property type="evidence" value="ECO:0007669"/>
    <property type="project" value="TreeGrafter"/>
</dbReference>
<dbReference type="SUPFAM" id="SSF53383">
    <property type="entry name" value="PLP-dependent transferases"/>
    <property type="match status" value="2"/>
</dbReference>
<dbReference type="NCBIfam" id="TIGR00461">
    <property type="entry name" value="gcvP"/>
    <property type="match status" value="1"/>
</dbReference>
<feature type="domain" description="Glycine dehydrogenase C-terminal" evidence="9">
    <location>
        <begin position="844"/>
        <end position="968"/>
    </location>
</feature>
<dbReference type="GO" id="GO:0005739">
    <property type="term" value="C:mitochondrion"/>
    <property type="evidence" value="ECO:0007669"/>
    <property type="project" value="UniProtKB-SubCell"/>
</dbReference>
<dbReference type="OMA" id="RNLICTC"/>
<comment type="similarity">
    <text evidence="2 7">Belongs to the GcvP family.</text>
</comment>
<keyword evidence="11" id="KW-1185">Reference proteome</keyword>
<dbReference type="GO" id="GO:0006730">
    <property type="term" value="P:one-carbon metabolic process"/>
    <property type="evidence" value="ECO:0007669"/>
    <property type="project" value="EnsemblFungi"/>
</dbReference>
<dbReference type="eggNOG" id="KOG2040">
    <property type="taxonomic scope" value="Eukaryota"/>
</dbReference>
<dbReference type="InterPro" id="IPR003437">
    <property type="entry name" value="GcvP"/>
</dbReference>
<sequence length="1033" mass="113058">MFQARAILRAARSSRPALRTPASFAPRAISFAPKTASLRAFATKADTSSVNYAKVYNPNSEKVSIGNLDTFARRHIGPTPDNVTKMLSSLGYSDLDEFLSKAIPEHILYKRKLKIEPAQGFTESEMLEHLHEIAGKNKIVKSFIGKGYAGTRLPPVIQRNLLESPEWYTSYTPYQPEISQGRLQSLLNYQTMVTSLTGLPMANASLLDEGTAAGEAMSLSFHNSKNKKSTYVVDSNIHPQTLQVIQSRAEKIGVKIVELPLSTEEGVEQLQKLSSDVCGALVQYPGTDGSLYNYSKIGEIVHAGKGLLAMATDLLALTMIKPPSEYGADIALGTSQRFGVPFGYGGPHAAFFSTSMKYSRKIPGRIVGVSKDRLGKPALRLALQTREQHIKREKATSNICTAQALLANISAMYAVYHGPEGLKNIAKRVYGFTTLLANEIASSHEITNKNWFDTLTVRLSGTTADEILAKALNEHNINLFKVNDSTVSVTLDETVEAQDLASLVEVFTGKEYDVASIGELPQFPAEILRTDDILTHEVFNTHHSETAMLRYLHLLQSKDLSLANSMIPLGSCTMKLNATVEMQTLSIPGFNSIHPFAPIDQAQGYKELVDEFEKDLNDITGFDATTSMPNSGAQGEYTGLSLIRQYHKSRGDYEKRNICLIPVSAHGTNPASAAMCGLKVVPIKCLDNGSIDLKDLQEKAEKHAENLCSIMITYPSTYGLFEPGVKTAIDTVHKYGGLVYLDGANMNAQVGLTSPGDLGADVCHLNIHKTFALSHGGGGPGQAPVCVKEHLKPFLPSHHFLQTPHSTSESIKAVNSAPYGSASVIPVSYSYIKMLGAEALPYVSTIAMLNANYILNKLKDHYKILFIDPNASADEGLKHCAHEFILDLREFKAVGIEAIDVAKRLQDYGFHAPTMSFPVAGTLMIEPTESENLEELDRFIDSLLAIRKEIEAYANKEPLGLVLKNAPHSLEDVVSTPQADWDARGYTREEAAYPLPFLKTSKCWPTVARLDDTYGDMHLMCTCPSVEEVASEQ</sequence>
<dbReference type="InterPro" id="IPR020581">
    <property type="entry name" value="GDC_P"/>
</dbReference>
<dbReference type="PANTHER" id="PTHR11773:SF1">
    <property type="entry name" value="GLYCINE DEHYDROGENASE (DECARBOXYLATING), MITOCHONDRIAL"/>
    <property type="match status" value="1"/>
</dbReference>
<accession>A3LQC8</accession>
<dbReference type="AlphaFoldDB" id="A3LQC8"/>
<reference evidence="10 11" key="1">
    <citation type="journal article" date="2007" name="Nat. Biotechnol.">
        <title>Genome sequence of the lignocellulose-bioconverting and xylose-fermenting yeast Pichia stipitis.</title>
        <authorList>
            <person name="Jeffries T.W."/>
            <person name="Grigoriev I.V."/>
            <person name="Grimwood J."/>
            <person name="Laplaza J.M."/>
            <person name="Aerts A."/>
            <person name="Salamov A."/>
            <person name="Schmutz J."/>
            <person name="Lindquist E."/>
            <person name="Dehal P."/>
            <person name="Shapiro H."/>
            <person name="Jin Y.S."/>
            <person name="Passoth V."/>
            <person name="Richardson P.M."/>
        </authorList>
    </citation>
    <scope>NUCLEOTIDE SEQUENCE [LARGE SCALE GENOMIC DNA]</scope>
    <source>
        <strain evidence="11">ATCC 58785 / CBS 6054 / NBRC 10063 / NRRL Y-11545</strain>
    </source>
</reference>
<dbReference type="GO" id="GO:0004375">
    <property type="term" value="F:glycine dehydrogenase (decarboxylating) activity"/>
    <property type="evidence" value="ECO:0007669"/>
    <property type="project" value="UniProtKB-UniRule"/>
</dbReference>
<evidence type="ECO:0000259" key="8">
    <source>
        <dbReference type="Pfam" id="PF02347"/>
    </source>
</evidence>
<dbReference type="HOGENOM" id="CLU_004620_2_1_1"/>
<evidence type="ECO:0000313" key="10">
    <source>
        <dbReference type="EMBL" id="ABN65185.1"/>
    </source>
</evidence>
<dbReference type="STRING" id="322104.A3LQC8"/>
<name>A3LQC8_PICST</name>
<feature type="domain" description="Glycine cleavage system P-protein N-terminal" evidence="8">
    <location>
        <begin position="73"/>
        <end position="507"/>
    </location>
</feature>
<gene>
    <name evidence="10" type="primary">GCV2</name>
    <name evidence="10" type="ORF">PICST_75631</name>
</gene>
<dbReference type="EMBL" id="CP000496">
    <property type="protein sequence ID" value="ABN65185.1"/>
    <property type="molecule type" value="Genomic_DNA"/>
</dbReference>
<dbReference type="FunCoup" id="A3LQC8">
    <property type="interactions" value="740"/>
</dbReference>
<dbReference type="GO" id="GO:0016594">
    <property type="term" value="F:glycine binding"/>
    <property type="evidence" value="ECO:0007669"/>
    <property type="project" value="TreeGrafter"/>
</dbReference>
<dbReference type="InterPro" id="IPR049315">
    <property type="entry name" value="GDC-P_N"/>
</dbReference>
<evidence type="ECO:0000256" key="6">
    <source>
        <dbReference type="PIRSR" id="PIRSR603437-50"/>
    </source>
</evidence>
<dbReference type="OrthoDB" id="6537869at2759"/>
<dbReference type="PANTHER" id="PTHR11773">
    <property type="entry name" value="GLYCINE DEHYDROGENASE, DECARBOXYLATING"/>
    <property type="match status" value="1"/>
</dbReference>
<evidence type="ECO:0000256" key="3">
    <source>
        <dbReference type="ARBA" id="ARBA00022898"/>
    </source>
</evidence>
<dbReference type="InterPro" id="IPR015422">
    <property type="entry name" value="PyrdxlP-dep_Trfase_small"/>
</dbReference>
<dbReference type="Proteomes" id="UP000002258">
    <property type="component" value="Chromosome 2"/>
</dbReference>
<evidence type="ECO:0000256" key="7">
    <source>
        <dbReference type="RuleBase" id="RU364056"/>
    </source>
</evidence>
<comment type="catalytic activity">
    <reaction evidence="5 7">
        <text>N(6)-[(R)-lipoyl]-L-lysyl-[glycine-cleavage complex H protein] + glycine + H(+) = N(6)-[(R)-S(8)-aminomethyldihydrolipoyl]-L-lysyl-[glycine-cleavage complex H protein] + CO2</text>
        <dbReference type="Rhea" id="RHEA:24304"/>
        <dbReference type="Rhea" id="RHEA-COMP:10494"/>
        <dbReference type="Rhea" id="RHEA-COMP:10495"/>
        <dbReference type="ChEBI" id="CHEBI:15378"/>
        <dbReference type="ChEBI" id="CHEBI:16526"/>
        <dbReference type="ChEBI" id="CHEBI:57305"/>
        <dbReference type="ChEBI" id="CHEBI:83099"/>
        <dbReference type="ChEBI" id="CHEBI:83143"/>
        <dbReference type="EC" id="1.4.4.2"/>
    </reaction>
</comment>
<dbReference type="InterPro" id="IPR015421">
    <property type="entry name" value="PyrdxlP-dep_Trfase_major"/>
</dbReference>
<dbReference type="InterPro" id="IPR049316">
    <property type="entry name" value="GDC-P_C"/>
</dbReference>
<dbReference type="RefSeq" id="XP_001383214.1">
    <property type="nucleotide sequence ID" value="XM_001383177.1"/>
</dbReference>
<comment type="cofactor">
    <cofactor evidence="1 6 7">
        <name>pyridoxal 5'-phosphate</name>
        <dbReference type="ChEBI" id="CHEBI:597326"/>
    </cofactor>
</comment>
<dbReference type="GO" id="GO:0030170">
    <property type="term" value="F:pyridoxal phosphate binding"/>
    <property type="evidence" value="ECO:0007669"/>
    <property type="project" value="TreeGrafter"/>
</dbReference>
<evidence type="ECO:0000256" key="5">
    <source>
        <dbReference type="ARBA" id="ARBA00049026"/>
    </source>
</evidence>
<keyword evidence="4 7" id="KW-0560">Oxidoreductase</keyword>
<evidence type="ECO:0000256" key="4">
    <source>
        <dbReference type="ARBA" id="ARBA00023002"/>
    </source>
</evidence>
<dbReference type="InParanoid" id="A3LQC8"/>
<comment type="function">
    <text evidence="7">The glycine cleavage system catalyzes the degradation of glycine.</text>
</comment>
<dbReference type="GO" id="GO:0019464">
    <property type="term" value="P:glycine decarboxylation via glycine cleavage system"/>
    <property type="evidence" value="ECO:0007669"/>
    <property type="project" value="EnsemblFungi"/>
</dbReference>
<dbReference type="FunFam" id="3.40.640.10:FF:000007">
    <property type="entry name" value="glycine dehydrogenase (Decarboxylating), mitochondrial"/>
    <property type="match status" value="1"/>
</dbReference>
<comment type="subunit">
    <text evidence="7">The glycine cleavage system is composed of four proteins: P, T, L and H.</text>
</comment>
<dbReference type="Gene3D" id="3.40.640.10">
    <property type="entry name" value="Type I PLP-dependent aspartate aminotransferase-like (Major domain)"/>
    <property type="match status" value="2"/>
</dbReference>
<dbReference type="FunFam" id="3.40.640.10:FF:000005">
    <property type="entry name" value="Glycine dehydrogenase (decarboxylating), mitochondrial"/>
    <property type="match status" value="1"/>
</dbReference>
<protein>
    <recommendedName>
        <fullName evidence="7">Glycine cleavage system P protein</fullName>
        <ecNumber evidence="7">1.4.4.2</ecNumber>
    </recommendedName>
</protein>
<proteinExistence type="inferred from homology"/>
<dbReference type="GeneID" id="4836729"/>
<evidence type="ECO:0000256" key="1">
    <source>
        <dbReference type="ARBA" id="ARBA00001933"/>
    </source>
</evidence>
<organism evidence="10 11">
    <name type="scientific">Scheffersomyces stipitis (strain ATCC 58785 / CBS 6054 / NBRC 10063 / NRRL Y-11545)</name>
    <name type="common">Yeast</name>
    <name type="synonym">Pichia stipitis</name>
    <dbReference type="NCBI Taxonomy" id="322104"/>
    <lineage>
        <taxon>Eukaryota</taxon>
        <taxon>Fungi</taxon>
        <taxon>Dikarya</taxon>
        <taxon>Ascomycota</taxon>
        <taxon>Saccharomycotina</taxon>
        <taxon>Pichiomycetes</taxon>
        <taxon>Debaryomycetaceae</taxon>
        <taxon>Scheffersomyces</taxon>
    </lineage>
</organism>
<dbReference type="Pfam" id="PF21478">
    <property type="entry name" value="GcvP2_C"/>
    <property type="match status" value="1"/>
</dbReference>
<dbReference type="KEGG" id="pic:PICST_75631"/>
<keyword evidence="3 6" id="KW-0663">Pyridoxal phosphate</keyword>
<comment type="subcellular location">
    <subcellularLocation>
        <location evidence="7">Mitochondrion</location>
    </subcellularLocation>
</comment>
<dbReference type="CDD" id="cd00613">
    <property type="entry name" value="GDC-P"/>
    <property type="match status" value="2"/>
</dbReference>
<dbReference type="InterPro" id="IPR015424">
    <property type="entry name" value="PyrdxlP-dep_Trfase"/>
</dbReference>
<dbReference type="Pfam" id="PF02347">
    <property type="entry name" value="GDC-P"/>
    <property type="match status" value="2"/>
</dbReference>
<feature type="domain" description="Glycine cleavage system P-protein N-terminal" evidence="8">
    <location>
        <begin position="524"/>
        <end position="796"/>
    </location>
</feature>